<dbReference type="EMBL" id="JAPFQL010000003">
    <property type="protein sequence ID" value="MDC5695959.1"/>
    <property type="molecule type" value="Genomic_DNA"/>
</dbReference>
<keyword evidence="1" id="KW-0175">Coiled coil</keyword>
<gene>
    <name evidence="2" type="ORF">OO014_01710</name>
</gene>
<feature type="coiled-coil region" evidence="1">
    <location>
        <begin position="34"/>
        <end position="61"/>
    </location>
</feature>
<proteinExistence type="predicted"/>
<dbReference type="RefSeq" id="WP_272460514.1">
    <property type="nucleotide sequence ID" value="NZ_JAPFQL010000003.1"/>
</dbReference>
<name>A0ABT5GCL2_9MICO</name>
<dbReference type="Proteomes" id="UP001150259">
    <property type="component" value="Unassembled WGS sequence"/>
</dbReference>
<reference evidence="2 3" key="1">
    <citation type="submission" date="2022-11" db="EMBL/GenBank/DDBJ databases">
        <title>Anaerobic phenanthrene biodegradation by a DNRA strain PheN6.</title>
        <authorList>
            <person name="Zhang Z."/>
        </authorList>
    </citation>
    <scope>NUCLEOTIDE SEQUENCE [LARGE SCALE GENOMIC DNA]</scope>
    <source>
        <strain evidence="2 3">PheN6</strain>
    </source>
</reference>
<dbReference type="Pfam" id="PF11382">
    <property type="entry name" value="MctB"/>
    <property type="match status" value="1"/>
</dbReference>
<protein>
    <submittedName>
        <fullName evidence="2">Copper transporter</fullName>
    </submittedName>
</protein>
<evidence type="ECO:0000256" key="1">
    <source>
        <dbReference type="SAM" id="Coils"/>
    </source>
</evidence>
<keyword evidence="3" id="KW-1185">Reference proteome</keyword>
<comment type="caution">
    <text evidence="2">The sequence shown here is derived from an EMBL/GenBank/DDBJ whole genome shotgun (WGS) entry which is preliminary data.</text>
</comment>
<sequence length="314" mass="31595">MIDFRYHLVSIISIFLALAVGIVLGAGPLQGNLGSQLTDQVSALRAEKQDLNESLAASERRVAAGDDYASAVSERVIAGSLPGHKVVVLVLPAADGTLVGLVEEAVTASGATLNGTVTLGSDWFDPALAADRAEAASAAASTLGISSPLSGDALLAEGLARLTVSTDVVSASESRAAALKTLTDADLVTSSTERLEPADLAIIVSAPFAGDEAEVQRRAETIRTLARFVADSSAGAVVAGPEPVRAAGQPATSDAVAAVRTVDATARLISTVDHASDPSGPAIVVLALQAELAGEVAHYGTADGATATTPRVTQ</sequence>
<evidence type="ECO:0000313" key="3">
    <source>
        <dbReference type="Proteomes" id="UP001150259"/>
    </source>
</evidence>
<organism evidence="2 3">
    <name type="scientific">Intrasporangium calvum</name>
    <dbReference type="NCBI Taxonomy" id="53358"/>
    <lineage>
        <taxon>Bacteria</taxon>
        <taxon>Bacillati</taxon>
        <taxon>Actinomycetota</taxon>
        <taxon>Actinomycetes</taxon>
        <taxon>Micrococcales</taxon>
        <taxon>Intrasporangiaceae</taxon>
        <taxon>Intrasporangium</taxon>
    </lineage>
</organism>
<dbReference type="InterPro" id="IPR021522">
    <property type="entry name" value="MctB"/>
</dbReference>
<accession>A0ABT5GCL2</accession>
<evidence type="ECO:0000313" key="2">
    <source>
        <dbReference type="EMBL" id="MDC5695959.1"/>
    </source>
</evidence>